<evidence type="ECO:0000313" key="2">
    <source>
        <dbReference type="EMBL" id="OBI30989.1"/>
    </source>
</evidence>
<dbReference type="SUPFAM" id="SSF52091">
    <property type="entry name" value="SpoIIaa-like"/>
    <property type="match status" value="1"/>
</dbReference>
<gene>
    <name evidence="2" type="ORF">A5710_19615</name>
</gene>
<dbReference type="EMBL" id="LZKG01000065">
    <property type="protein sequence ID" value="OBI30989.1"/>
    <property type="molecule type" value="Genomic_DNA"/>
</dbReference>
<protein>
    <submittedName>
        <fullName evidence="2">Anti-anti-sigma factor</fullName>
    </submittedName>
</protein>
<dbReference type="AlphaFoldDB" id="A0A1A2XZ02"/>
<dbReference type="Proteomes" id="UP000093943">
    <property type="component" value="Unassembled WGS sequence"/>
</dbReference>
<name>A0A1A2XZ02_MYCSD</name>
<organism evidence="2 3">
    <name type="scientific">Mycolicibacter sinensis (strain JDM601)</name>
    <name type="common">Mycobacterium sinense</name>
    <dbReference type="NCBI Taxonomy" id="875328"/>
    <lineage>
        <taxon>Bacteria</taxon>
        <taxon>Bacillati</taxon>
        <taxon>Actinomycetota</taxon>
        <taxon>Actinomycetes</taxon>
        <taxon>Mycobacteriales</taxon>
        <taxon>Mycobacteriaceae</taxon>
        <taxon>Mycolicibacter</taxon>
    </lineage>
</organism>
<feature type="domain" description="STAS" evidence="1">
    <location>
        <begin position="46"/>
        <end position="141"/>
    </location>
</feature>
<dbReference type="CDD" id="cd07043">
    <property type="entry name" value="STAS_anti-anti-sigma_factors"/>
    <property type="match status" value="1"/>
</dbReference>
<accession>A0A1A2XZ02</accession>
<evidence type="ECO:0000313" key="3">
    <source>
        <dbReference type="Proteomes" id="UP000093943"/>
    </source>
</evidence>
<proteinExistence type="predicted"/>
<dbReference type="InterPro" id="IPR036513">
    <property type="entry name" value="STAS_dom_sf"/>
</dbReference>
<evidence type="ECO:0000259" key="1">
    <source>
        <dbReference type="PROSITE" id="PS50801"/>
    </source>
</evidence>
<dbReference type="InterPro" id="IPR002645">
    <property type="entry name" value="STAS_dom"/>
</dbReference>
<reference evidence="3" key="1">
    <citation type="submission" date="2016-06" db="EMBL/GenBank/DDBJ databases">
        <authorList>
            <person name="Sutton G."/>
            <person name="Brinkac L."/>
            <person name="Sanka R."/>
            <person name="Adams M."/>
            <person name="Lau E."/>
            <person name="Sam S."/>
            <person name="Sreng N."/>
            <person name="Him V."/>
            <person name="Kerleguer A."/>
            <person name="Cheng S."/>
        </authorList>
    </citation>
    <scope>NUCLEOTIDE SEQUENCE [LARGE SCALE GENOMIC DNA]</scope>
    <source>
        <strain evidence="3">E1876</strain>
    </source>
</reference>
<dbReference type="Pfam" id="PF01740">
    <property type="entry name" value="STAS"/>
    <property type="match status" value="1"/>
</dbReference>
<dbReference type="Gene3D" id="3.30.750.24">
    <property type="entry name" value="STAS domain"/>
    <property type="match status" value="1"/>
</dbReference>
<dbReference type="PROSITE" id="PS50801">
    <property type="entry name" value="STAS"/>
    <property type="match status" value="1"/>
</dbReference>
<comment type="caution">
    <text evidence="2">The sequence shown here is derived from an EMBL/GenBank/DDBJ whole genome shotgun (WGS) entry which is preliminary data.</text>
</comment>
<sequence length="154" mass="16234">MEPQMTSSKISPASGTAFATPATEATQAWRNHTAKFTVHWGRAGAVVAADGEIDAANASPFADYARRCADCCEWLILDLADLSFIGTVGFTALQSISARCAAARTRLRVIPSPAVSAVLRICDPQARLPLVASLADALDDVQKSGRPLRAVPPI</sequence>
<dbReference type="OrthoDB" id="3697150at2"/>